<gene>
    <name evidence="3" type="ORF">ZIOFF_010316</name>
</gene>
<evidence type="ECO:0000256" key="1">
    <source>
        <dbReference type="SAM" id="MobiDB-lite"/>
    </source>
</evidence>
<dbReference type="InterPro" id="IPR001584">
    <property type="entry name" value="Integrase_cat-core"/>
</dbReference>
<evidence type="ECO:0000259" key="2">
    <source>
        <dbReference type="PROSITE" id="PS50994"/>
    </source>
</evidence>
<dbReference type="Pfam" id="PF14223">
    <property type="entry name" value="Retrotran_gag_2"/>
    <property type="match status" value="1"/>
</dbReference>
<dbReference type="Proteomes" id="UP000734854">
    <property type="component" value="Unassembled WGS sequence"/>
</dbReference>
<dbReference type="InterPro" id="IPR036397">
    <property type="entry name" value="RNaseH_sf"/>
</dbReference>
<feature type="region of interest" description="Disordered" evidence="1">
    <location>
        <begin position="561"/>
        <end position="607"/>
    </location>
</feature>
<dbReference type="InterPro" id="IPR057670">
    <property type="entry name" value="SH3_retrovirus"/>
</dbReference>
<dbReference type="EMBL" id="JACMSC010000003">
    <property type="protein sequence ID" value="KAG6528166.1"/>
    <property type="molecule type" value="Genomic_DNA"/>
</dbReference>
<accession>A0A8J5LJX9</accession>
<protein>
    <recommendedName>
        <fullName evidence="2">Integrase catalytic domain-containing protein</fullName>
    </recommendedName>
</protein>
<dbReference type="PANTHER" id="PTHR42648:SF18">
    <property type="entry name" value="RETROTRANSPOSON, UNCLASSIFIED-LIKE PROTEIN"/>
    <property type="match status" value="1"/>
</dbReference>
<dbReference type="PANTHER" id="PTHR42648">
    <property type="entry name" value="TRANSPOSASE, PUTATIVE-RELATED"/>
    <property type="match status" value="1"/>
</dbReference>
<comment type="caution">
    <text evidence="3">The sequence shown here is derived from an EMBL/GenBank/DDBJ whole genome shotgun (WGS) entry which is preliminary data.</text>
</comment>
<keyword evidence="4" id="KW-1185">Reference proteome</keyword>
<name>A0A8J5LJX9_ZINOF</name>
<feature type="domain" description="Integrase catalytic" evidence="2">
    <location>
        <begin position="313"/>
        <end position="489"/>
    </location>
</feature>
<dbReference type="Gene3D" id="3.30.420.10">
    <property type="entry name" value="Ribonuclease H-like superfamily/Ribonuclease H"/>
    <property type="match status" value="1"/>
</dbReference>
<dbReference type="GO" id="GO:0015074">
    <property type="term" value="P:DNA integration"/>
    <property type="evidence" value="ECO:0007669"/>
    <property type="project" value="InterPro"/>
</dbReference>
<organism evidence="3 4">
    <name type="scientific">Zingiber officinale</name>
    <name type="common">Ginger</name>
    <name type="synonym">Amomum zingiber</name>
    <dbReference type="NCBI Taxonomy" id="94328"/>
    <lineage>
        <taxon>Eukaryota</taxon>
        <taxon>Viridiplantae</taxon>
        <taxon>Streptophyta</taxon>
        <taxon>Embryophyta</taxon>
        <taxon>Tracheophyta</taxon>
        <taxon>Spermatophyta</taxon>
        <taxon>Magnoliopsida</taxon>
        <taxon>Liliopsida</taxon>
        <taxon>Zingiberales</taxon>
        <taxon>Zingiberaceae</taxon>
        <taxon>Zingiber</taxon>
    </lineage>
</organism>
<evidence type="ECO:0000313" key="4">
    <source>
        <dbReference type="Proteomes" id="UP000734854"/>
    </source>
</evidence>
<dbReference type="InterPro" id="IPR012337">
    <property type="entry name" value="RNaseH-like_sf"/>
</dbReference>
<dbReference type="Pfam" id="PF13976">
    <property type="entry name" value="gag_pre-integrs"/>
    <property type="match status" value="1"/>
</dbReference>
<evidence type="ECO:0000313" key="3">
    <source>
        <dbReference type="EMBL" id="KAG6528166.1"/>
    </source>
</evidence>
<dbReference type="AlphaFoldDB" id="A0A8J5LJX9"/>
<feature type="compositionally biased region" description="Low complexity" evidence="1">
    <location>
        <begin position="583"/>
        <end position="597"/>
    </location>
</feature>
<dbReference type="PROSITE" id="PS50994">
    <property type="entry name" value="INTEGRASE"/>
    <property type="match status" value="1"/>
</dbReference>
<sequence>MFDRVRSECMARARATRARMTKARMSMARAAWERWARARPTCVARACRFEVWLKAFDLWNIVDKGFIEPEDEDTLSDAKKKVLILKATTLKQAWEILQKVYKGDEQVKNIQLQILRSEFEKLAMKYNDSVAEYFTKVGSIMNQMASNGEVLDDLRIIQKVVVHPIMVGAKISEGVVIQVLVEEEIFNNTIKIIAMKTKVLSFKEEEEMVDIKEAEDVVILNCSHCHKPGHKAIDCWFKQEDDKQTESGLIHQSKNEETLLLASNDNKVDEMLFGHLNYGSLKLLSTKEMVRGLPKIDQVEEVCETCQLGKQHRDPFPQQATWRAKRQLELVHSDLCGNMPTESLGGSKFFITFIDDFTRKVWIKFLKEKSQAFQAFKDFKVEVENYTGLRIKTLRTDCGGEYISNEAKKYFREHGIRHELTARFTPQQNGVSEKKNRTIVECMRCMLKRKNLQTEFWAEAVSCTGYLINRFPTKILKDCTPHEAWYGRKSDIRHLKVFGSVAYSLIPQANKNKFDDKSEKCIFIGYSERSKAYKLYNPKTKKIVISRDVLFDEDASFDDPKGKENDIYIPSYSEQESEEDNSSHSPRNSPSSSTSPPRKIEEPISFDDANKEEVWKKAMKEEIPAIEKTEI</sequence>
<dbReference type="Pfam" id="PF25597">
    <property type="entry name" value="SH3_retrovirus"/>
    <property type="match status" value="1"/>
</dbReference>
<feature type="compositionally biased region" description="Basic and acidic residues" evidence="1">
    <location>
        <begin position="598"/>
        <end position="607"/>
    </location>
</feature>
<proteinExistence type="predicted"/>
<dbReference type="SUPFAM" id="SSF53098">
    <property type="entry name" value="Ribonuclease H-like"/>
    <property type="match status" value="1"/>
</dbReference>
<dbReference type="GO" id="GO:0003676">
    <property type="term" value="F:nucleic acid binding"/>
    <property type="evidence" value="ECO:0007669"/>
    <property type="project" value="InterPro"/>
</dbReference>
<dbReference type="InterPro" id="IPR039537">
    <property type="entry name" value="Retrotran_Ty1/copia-like"/>
</dbReference>
<dbReference type="InterPro" id="IPR025724">
    <property type="entry name" value="GAG-pre-integrase_dom"/>
</dbReference>
<dbReference type="Pfam" id="PF00665">
    <property type="entry name" value="rve"/>
    <property type="match status" value="1"/>
</dbReference>
<reference evidence="3 4" key="1">
    <citation type="submission" date="2020-08" db="EMBL/GenBank/DDBJ databases">
        <title>Plant Genome Project.</title>
        <authorList>
            <person name="Zhang R.-G."/>
        </authorList>
    </citation>
    <scope>NUCLEOTIDE SEQUENCE [LARGE SCALE GENOMIC DNA]</scope>
    <source>
        <tissue evidence="3">Rhizome</tissue>
    </source>
</reference>